<dbReference type="InterPro" id="IPR011989">
    <property type="entry name" value="ARM-like"/>
</dbReference>
<dbReference type="EnsemblPlants" id="OB03G31480.1">
    <property type="protein sequence ID" value="OB03G31480.1"/>
    <property type="gene ID" value="OB03G31480"/>
</dbReference>
<reference evidence="1" key="2">
    <citation type="submission" date="2013-04" db="UniProtKB">
        <authorList>
            <consortium name="EnsemblPlants"/>
        </authorList>
    </citation>
    <scope>IDENTIFICATION</scope>
</reference>
<name>J3LQ22_ORYBR</name>
<dbReference type="InterPro" id="IPR016024">
    <property type="entry name" value="ARM-type_fold"/>
</dbReference>
<keyword evidence="2" id="KW-1185">Reference proteome</keyword>
<accession>J3LQ22</accession>
<evidence type="ECO:0000313" key="1">
    <source>
        <dbReference type="EnsemblPlants" id="OB03G31480.1"/>
    </source>
</evidence>
<dbReference type="eggNOG" id="KOG0167">
    <property type="taxonomic scope" value="Eukaryota"/>
</dbReference>
<dbReference type="Gramene" id="OB03G31480.1">
    <property type="protein sequence ID" value="OB03G31480.1"/>
    <property type="gene ID" value="OB03G31480"/>
</dbReference>
<dbReference type="Gene3D" id="1.25.10.10">
    <property type="entry name" value="Leucine-rich Repeat Variant"/>
    <property type="match status" value="1"/>
</dbReference>
<sequence length="87" mass="9396">MVESGSPRQKEMATLCLLHVCAEDSSAYRTMVAREGAIPPLVALSQSSARPKLRAKAEVLIALLRQTTSLRPRSSVGCVHTPVELSH</sequence>
<dbReference type="Proteomes" id="UP000006038">
    <property type="component" value="Chromosome 3"/>
</dbReference>
<dbReference type="STRING" id="4533.J3LQ22"/>
<evidence type="ECO:0000313" key="2">
    <source>
        <dbReference type="Proteomes" id="UP000006038"/>
    </source>
</evidence>
<reference evidence="1" key="1">
    <citation type="journal article" date="2013" name="Nat. Commun.">
        <title>Whole-genome sequencing of Oryza brachyantha reveals mechanisms underlying Oryza genome evolution.</title>
        <authorList>
            <person name="Chen J."/>
            <person name="Huang Q."/>
            <person name="Gao D."/>
            <person name="Wang J."/>
            <person name="Lang Y."/>
            <person name="Liu T."/>
            <person name="Li B."/>
            <person name="Bai Z."/>
            <person name="Luis Goicoechea J."/>
            <person name="Liang C."/>
            <person name="Chen C."/>
            <person name="Zhang W."/>
            <person name="Sun S."/>
            <person name="Liao Y."/>
            <person name="Zhang X."/>
            <person name="Yang L."/>
            <person name="Song C."/>
            <person name="Wang M."/>
            <person name="Shi J."/>
            <person name="Liu G."/>
            <person name="Liu J."/>
            <person name="Zhou H."/>
            <person name="Zhou W."/>
            <person name="Yu Q."/>
            <person name="An N."/>
            <person name="Chen Y."/>
            <person name="Cai Q."/>
            <person name="Wang B."/>
            <person name="Liu B."/>
            <person name="Min J."/>
            <person name="Huang Y."/>
            <person name="Wu H."/>
            <person name="Li Z."/>
            <person name="Zhang Y."/>
            <person name="Yin Y."/>
            <person name="Song W."/>
            <person name="Jiang J."/>
            <person name="Jackson S.A."/>
            <person name="Wing R.A."/>
            <person name="Wang J."/>
            <person name="Chen M."/>
        </authorList>
    </citation>
    <scope>NUCLEOTIDE SEQUENCE [LARGE SCALE GENOMIC DNA]</scope>
    <source>
        <strain evidence="1">cv. IRGC 101232</strain>
    </source>
</reference>
<proteinExistence type="predicted"/>
<protein>
    <submittedName>
        <fullName evidence="1">Uncharacterized protein</fullName>
    </submittedName>
</protein>
<dbReference type="SUPFAM" id="SSF48371">
    <property type="entry name" value="ARM repeat"/>
    <property type="match status" value="1"/>
</dbReference>
<dbReference type="AlphaFoldDB" id="J3LQ22"/>
<organism evidence="1">
    <name type="scientific">Oryza brachyantha</name>
    <name type="common">malo sina</name>
    <dbReference type="NCBI Taxonomy" id="4533"/>
    <lineage>
        <taxon>Eukaryota</taxon>
        <taxon>Viridiplantae</taxon>
        <taxon>Streptophyta</taxon>
        <taxon>Embryophyta</taxon>
        <taxon>Tracheophyta</taxon>
        <taxon>Spermatophyta</taxon>
        <taxon>Magnoliopsida</taxon>
        <taxon>Liliopsida</taxon>
        <taxon>Poales</taxon>
        <taxon>Poaceae</taxon>
        <taxon>BOP clade</taxon>
        <taxon>Oryzoideae</taxon>
        <taxon>Oryzeae</taxon>
        <taxon>Oryzinae</taxon>
        <taxon>Oryza</taxon>
    </lineage>
</organism>
<dbReference type="HOGENOM" id="CLU_190970_0_0_1"/>